<dbReference type="SMART" id="SM00387">
    <property type="entry name" value="HATPase_c"/>
    <property type="match status" value="1"/>
</dbReference>
<dbReference type="PATRIC" id="fig|188932.3.peg.4729"/>
<keyword evidence="5" id="KW-0418">Kinase</keyword>
<feature type="domain" description="PAS" evidence="7">
    <location>
        <begin position="22"/>
        <end position="92"/>
    </location>
</feature>
<evidence type="ECO:0000256" key="1">
    <source>
        <dbReference type="ARBA" id="ARBA00000085"/>
    </source>
</evidence>
<dbReference type="InterPro" id="IPR004358">
    <property type="entry name" value="Sig_transdc_His_kin-like_C"/>
</dbReference>
<evidence type="ECO:0000313" key="8">
    <source>
        <dbReference type="EMBL" id="AMQ01399.1"/>
    </source>
</evidence>
<dbReference type="Gene3D" id="1.10.287.130">
    <property type="match status" value="1"/>
</dbReference>
<organism evidence="8 9">
    <name type="scientific">Pedobacter cryoconitis</name>
    <dbReference type="NCBI Taxonomy" id="188932"/>
    <lineage>
        <taxon>Bacteria</taxon>
        <taxon>Pseudomonadati</taxon>
        <taxon>Bacteroidota</taxon>
        <taxon>Sphingobacteriia</taxon>
        <taxon>Sphingobacteriales</taxon>
        <taxon>Sphingobacteriaceae</taxon>
        <taxon>Pedobacter</taxon>
    </lineage>
</organism>
<keyword evidence="3" id="KW-0597">Phosphoprotein</keyword>
<dbReference type="InterPro" id="IPR000014">
    <property type="entry name" value="PAS"/>
</dbReference>
<dbReference type="InterPro" id="IPR003661">
    <property type="entry name" value="HisK_dim/P_dom"/>
</dbReference>
<dbReference type="Pfam" id="PF08447">
    <property type="entry name" value="PAS_3"/>
    <property type="match status" value="1"/>
</dbReference>
<dbReference type="AlphaFoldDB" id="A0A127VKG8"/>
<dbReference type="Pfam" id="PF02518">
    <property type="entry name" value="HATPase_c"/>
    <property type="match status" value="1"/>
</dbReference>
<evidence type="ECO:0000256" key="3">
    <source>
        <dbReference type="ARBA" id="ARBA00022553"/>
    </source>
</evidence>
<dbReference type="SUPFAM" id="SSF55785">
    <property type="entry name" value="PYP-like sensor domain (PAS domain)"/>
    <property type="match status" value="1"/>
</dbReference>
<dbReference type="SUPFAM" id="SSF47384">
    <property type="entry name" value="Homodimeric domain of signal transducing histidine kinase"/>
    <property type="match status" value="1"/>
</dbReference>
<dbReference type="SMART" id="SM00091">
    <property type="entry name" value="PAS"/>
    <property type="match status" value="1"/>
</dbReference>
<dbReference type="InterPro" id="IPR013655">
    <property type="entry name" value="PAS_fold_3"/>
</dbReference>
<proteinExistence type="predicted"/>
<evidence type="ECO:0000256" key="5">
    <source>
        <dbReference type="ARBA" id="ARBA00022777"/>
    </source>
</evidence>
<evidence type="ECO:0000256" key="2">
    <source>
        <dbReference type="ARBA" id="ARBA00012438"/>
    </source>
</evidence>
<dbReference type="InterPro" id="IPR035965">
    <property type="entry name" value="PAS-like_dom_sf"/>
</dbReference>
<dbReference type="EMBL" id="CP014504">
    <property type="protein sequence ID" value="AMQ01399.1"/>
    <property type="molecule type" value="Genomic_DNA"/>
</dbReference>
<evidence type="ECO:0000256" key="4">
    <source>
        <dbReference type="ARBA" id="ARBA00022679"/>
    </source>
</evidence>
<dbReference type="GO" id="GO:0000155">
    <property type="term" value="F:phosphorelay sensor kinase activity"/>
    <property type="evidence" value="ECO:0007669"/>
    <property type="project" value="InterPro"/>
</dbReference>
<dbReference type="PANTHER" id="PTHR43304:SF1">
    <property type="entry name" value="PAC DOMAIN-CONTAINING PROTEIN"/>
    <property type="match status" value="1"/>
</dbReference>
<name>A0A127VKG8_9SPHI</name>
<dbReference type="PRINTS" id="PR00344">
    <property type="entry name" value="BCTRLSENSOR"/>
</dbReference>
<dbReference type="NCBIfam" id="TIGR00229">
    <property type="entry name" value="sensory_box"/>
    <property type="match status" value="1"/>
</dbReference>
<dbReference type="Gene3D" id="3.30.565.10">
    <property type="entry name" value="Histidine kinase-like ATPase, C-terminal domain"/>
    <property type="match status" value="1"/>
</dbReference>
<reference evidence="8 9" key="1">
    <citation type="submission" date="2016-03" db="EMBL/GenBank/DDBJ databases">
        <title>Complete genome sequence of Pedobacter cryoconitis PAMC 27485.</title>
        <authorList>
            <person name="Lee J."/>
            <person name="Kim O.-S."/>
        </authorList>
    </citation>
    <scope>NUCLEOTIDE SEQUENCE [LARGE SCALE GENOMIC DNA]</scope>
    <source>
        <strain evidence="8 9">PAMC 27485</strain>
    </source>
</reference>
<dbReference type="PROSITE" id="PS50112">
    <property type="entry name" value="PAS"/>
    <property type="match status" value="1"/>
</dbReference>
<keyword evidence="9" id="KW-1185">Reference proteome</keyword>
<dbReference type="CDD" id="cd00130">
    <property type="entry name" value="PAS"/>
    <property type="match status" value="1"/>
</dbReference>
<dbReference type="InterPro" id="IPR036890">
    <property type="entry name" value="HATPase_C_sf"/>
</dbReference>
<dbReference type="InterPro" id="IPR036097">
    <property type="entry name" value="HisK_dim/P_sf"/>
</dbReference>
<dbReference type="EC" id="2.7.13.3" evidence="2"/>
<dbReference type="Gene3D" id="3.30.450.20">
    <property type="entry name" value="PAS domain"/>
    <property type="match status" value="1"/>
</dbReference>
<protein>
    <recommendedName>
        <fullName evidence="2">histidine kinase</fullName>
        <ecNumber evidence="2">2.7.13.3</ecNumber>
    </recommendedName>
</protein>
<dbReference type="CDD" id="cd00082">
    <property type="entry name" value="HisKA"/>
    <property type="match status" value="1"/>
</dbReference>
<dbReference type="InterPro" id="IPR003594">
    <property type="entry name" value="HATPase_dom"/>
</dbReference>
<sequence>MRQNFRWQERHNTAHRMGYAEKNKNFLTIIEKCNELIFFIKKNGDFIHVTTSTEQLFGFSNEEYLGFNILDTVHPEDLDHTKERLQLVVSSSGANINLKFRSRTKQSEYRWIEGVMTNLLDDSMQSLMFRFNDSTDRVNSENEQALLIQEFTKRNQDLNQFVYIISHNLRTPLANLIGLINILETDLLDDYNKGIVDLFKCSTDRLSETVFDLTHILTLKDNQGVKLTKVNVQKAFEKVCHSFNEQIKQLGVLLTSNFDCTHIHFNKSYLESILMNLLSNAIKYRLHNRQLEIKVKLTRDEQNNCILSFSDNGTGIDMETNKDKLFGLHQRFHNHITGNGVGLFITKSQITSLGGHIEVKSAVNEGTTFTITFKGENVNLSNQNHQPVLQ</sequence>
<evidence type="ECO:0000259" key="6">
    <source>
        <dbReference type="PROSITE" id="PS50109"/>
    </source>
</evidence>
<accession>A0A127VKG8</accession>
<dbReference type="RefSeq" id="WP_068405477.1">
    <property type="nucleotide sequence ID" value="NZ_CP014504.1"/>
</dbReference>
<keyword evidence="4" id="KW-0808">Transferase</keyword>
<evidence type="ECO:0000313" key="9">
    <source>
        <dbReference type="Proteomes" id="UP000071561"/>
    </source>
</evidence>
<dbReference type="InterPro" id="IPR005467">
    <property type="entry name" value="His_kinase_dom"/>
</dbReference>
<gene>
    <name evidence="8" type="ORF">AY601_4562</name>
</gene>
<dbReference type="Pfam" id="PF00512">
    <property type="entry name" value="HisKA"/>
    <property type="match status" value="1"/>
</dbReference>
<dbReference type="Proteomes" id="UP000071561">
    <property type="component" value="Chromosome"/>
</dbReference>
<comment type="catalytic activity">
    <reaction evidence="1">
        <text>ATP + protein L-histidine = ADP + protein N-phospho-L-histidine.</text>
        <dbReference type="EC" id="2.7.13.3"/>
    </reaction>
</comment>
<dbReference type="SUPFAM" id="SSF55874">
    <property type="entry name" value="ATPase domain of HSP90 chaperone/DNA topoisomerase II/histidine kinase"/>
    <property type="match status" value="1"/>
</dbReference>
<evidence type="ECO:0000259" key="7">
    <source>
        <dbReference type="PROSITE" id="PS50112"/>
    </source>
</evidence>
<dbReference type="PANTHER" id="PTHR43304">
    <property type="entry name" value="PHYTOCHROME-LIKE PROTEIN CPH1"/>
    <property type="match status" value="1"/>
</dbReference>
<dbReference type="PROSITE" id="PS50109">
    <property type="entry name" value="HIS_KIN"/>
    <property type="match status" value="1"/>
</dbReference>
<feature type="domain" description="Histidine kinase" evidence="6">
    <location>
        <begin position="164"/>
        <end position="377"/>
    </location>
</feature>
<dbReference type="InterPro" id="IPR052162">
    <property type="entry name" value="Sensor_kinase/Photoreceptor"/>
</dbReference>
<dbReference type="KEGG" id="pcm:AY601_4562"/>